<gene>
    <name evidence="3" type="ORF">U0035_02340</name>
</gene>
<organism evidence="3 4">
    <name type="scientific">Niabella yanshanensis</name>
    <dbReference type="NCBI Taxonomy" id="577386"/>
    <lineage>
        <taxon>Bacteria</taxon>
        <taxon>Pseudomonadati</taxon>
        <taxon>Bacteroidota</taxon>
        <taxon>Chitinophagia</taxon>
        <taxon>Chitinophagales</taxon>
        <taxon>Chitinophagaceae</taxon>
        <taxon>Niabella</taxon>
    </lineage>
</organism>
<dbReference type="SUPFAM" id="SSF82153">
    <property type="entry name" value="FAS1 domain"/>
    <property type="match status" value="3"/>
</dbReference>
<dbReference type="Pfam" id="PF02469">
    <property type="entry name" value="Fasciclin"/>
    <property type="match status" value="2"/>
</dbReference>
<dbReference type="PROSITE" id="PS50213">
    <property type="entry name" value="FAS1"/>
    <property type="match status" value="3"/>
</dbReference>
<dbReference type="InterPro" id="IPR000782">
    <property type="entry name" value="FAS1_domain"/>
</dbReference>
<feature type="domain" description="FAS1" evidence="2">
    <location>
        <begin position="510"/>
        <end position="644"/>
    </location>
</feature>
<dbReference type="Proteomes" id="UP001325680">
    <property type="component" value="Chromosome"/>
</dbReference>
<reference evidence="3 4" key="1">
    <citation type="submission" date="2023-12" db="EMBL/GenBank/DDBJ databases">
        <title>Genome sequencing and assembly of bacterial species from a model synthetic community.</title>
        <authorList>
            <person name="Hogle S.L."/>
        </authorList>
    </citation>
    <scope>NUCLEOTIDE SEQUENCE [LARGE SCALE GENOMIC DNA]</scope>
    <source>
        <strain evidence="3 4">HAMBI_3031</strain>
    </source>
</reference>
<evidence type="ECO:0000313" key="4">
    <source>
        <dbReference type="Proteomes" id="UP001325680"/>
    </source>
</evidence>
<evidence type="ECO:0000313" key="3">
    <source>
        <dbReference type="EMBL" id="WQD38984.1"/>
    </source>
</evidence>
<name>A0ABZ0W8W6_9BACT</name>
<dbReference type="EMBL" id="CP139960">
    <property type="protein sequence ID" value="WQD38984.1"/>
    <property type="molecule type" value="Genomic_DNA"/>
</dbReference>
<protein>
    <submittedName>
        <fullName evidence="3">Fasciclin domain-containing protein</fullName>
    </submittedName>
</protein>
<dbReference type="PANTHER" id="PTHR10900:SF77">
    <property type="entry name" value="FI19380P1"/>
    <property type="match status" value="1"/>
</dbReference>
<dbReference type="InterPro" id="IPR036378">
    <property type="entry name" value="FAS1_dom_sf"/>
</dbReference>
<dbReference type="PANTHER" id="PTHR10900">
    <property type="entry name" value="PERIOSTIN-RELATED"/>
    <property type="match status" value="1"/>
</dbReference>
<feature type="signal peptide" evidence="1">
    <location>
        <begin position="1"/>
        <end position="23"/>
    </location>
</feature>
<keyword evidence="1" id="KW-0732">Signal</keyword>
<dbReference type="InterPro" id="IPR050904">
    <property type="entry name" value="Adhesion/Biosynth-related"/>
</dbReference>
<evidence type="ECO:0000259" key="2">
    <source>
        <dbReference type="PROSITE" id="PS50213"/>
    </source>
</evidence>
<proteinExistence type="predicted"/>
<accession>A0ABZ0W8W6</accession>
<sequence length="644" mass="72344">MVRKLHVILYVCLSCSILLGSCAKELNQYYNPKGSLDKNIVEVLEADGRFSLFVKMIEKTGLRKTLGASAMYTCLAPNDEQVTTYFSKQGYSAVESVPDAILRRYINYHFINGMYYEYDINKLYNSATSLINKSRATNFSTRTEGTIPGKRIRLFSGPFLQGQQDDYITLYGTPGGDKKFLIEGIVIAEPDKDASNGVIHVLGAPLEIAPRTDEALASDPETSIFSSWIEKHVQFELGEKDEFGWVDTTLYKSFSFGRNLANESVLSTVLAPTDDAIRAYFQPYLQYIDNTIDSVPRRVMYTLIRSALIENLWYKSDLKRLDPDWKSISGYSRIIVDVPSIISGSLRASNSFIYKVNKLIESPEMSSVAGGVYLRYKKYSQWYWMFLSAGLSEGLFDWQYYQHSPKTVLIQSDEVWGFPLAEDMLEADRLYRVQQCKAGIFNIDVRADGGFRKKFYPTNFGYILYDNGKFFDYTGNSVNLVSPTPEWEASNGAIYGIDGFLKPLDKLNDTITVYNLMKKDPELSLYISALDRSGIASQLQLTGFFTYSVIAPRNAAITAAGINVATLNATELRNFVQSYIIPNRYIFTDGDFNGQIANKNGELLTVGGQWETFGVTNTAGKTVKPIVSNTQGSNGVIHKINSVF</sequence>
<dbReference type="RefSeq" id="WP_245957812.1">
    <property type="nucleotide sequence ID" value="NZ_CP139960.1"/>
</dbReference>
<dbReference type="Gene3D" id="2.30.180.10">
    <property type="entry name" value="FAS1 domain"/>
    <property type="match status" value="3"/>
</dbReference>
<feature type="domain" description="FAS1" evidence="2">
    <location>
        <begin position="209"/>
        <end position="360"/>
    </location>
</feature>
<dbReference type="PROSITE" id="PS51257">
    <property type="entry name" value="PROKAR_LIPOPROTEIN"/>
    <property type="match status" value="1"/>
</dbReference>
<feature type="chain" id="PRO_5046960157" evidence="1">
    <location>
        <begin position="24"/>
        <end position="644"/>
    </location>
</feature>
<evidence type="ECO:0000256" key="1">
    <source>
        <dbReference type="SAM" id="SignalP"/>
    </source>
</evidence>
<feature type="domain" description="FAS1" evidence="2">
    <location>
        <begin position="37"/>
        <end position="206"/>
    </location>
</feature>
<keyword evidence="4" id="KW-1185">Reference proteome</keyword>